<gene>
    <name evidence="2" type="ORF">PM001_LOCUS25526</name>
</gene>
<reference evidence="2" key="1">
    <citation type="submission" date="2024-01" db="EMBL/GenBank/DDBJ databases">
        <authorList>
            <person name="Webb A."/>
        </authorList>
    </citation>
    <scope>NUCLEOTIDE SEQUENCE</scope>
    <source>
        <strain evidence="2">Pm1</strain>
    </source>
</reference>
<dbReference type="AlphaFoldDB" id="A0AAV1V168"/>
<dbReference type="Proteomes" id="UP001162060">
    <property type="component" value="Unassembled WGS sequence"/>
</dbReference>
<protein>
    <submittedName>
        <fullName evidence="2">Uncharacterized protein</fullName>
    </submittedName>
</protein>
<evidence type="ECO:0000313" key="3">
    <source>
        <dbReference type="Proteomes" id="UP001162060"/>
    </source>
</evidence>
<dbReference type="EMBL" id="CAKLBY020000258">
    <property type="protein sequence ID" value="CAK7940376.1"/>
    <property type="molecule type" value="Genomic_DNA"/>
</dbReference>
<organism evidence="2 3">
    <name type="scientific">Peronospora matthiolae</name>
    <dbReference type="NCBI Taxonomy" id="2874970"/>
    <lineage>
        <taxon>Eukaryota</taxon>
        <taxon>Sar</taxon>
        <taxon>Stramenopiles</taxon>
        <taxon>Oomycota</taxon>
        <taxon>Peronosporomycetes</taxon>
        <taxon>Peronosporales</taxon>
        <taxon>Peronosporaceae</taxon>
        <taxon>Peronospora</taxon>
    </lineage>
</organism>
<evidence type="ECO:0000313" key="2">
    <source>
        <dbReference type="EMBL" id="CAK7940376.1"/>
    </source>
</evidence>
<evidence type="ECO:0000256" key="1">
    <source>
        <dbReference type="SAM" id="SignalP"/>
    </source>
</evidence>
<sequence>MTLINLFTLFVCVSLSIVIDLNAAPGVLRVPTEQEHVGALVIKAMEKSRASSSSGTKWLPNLLSRVRLRFHPVEPRDAVCATKAIYDERLNTLEAKLKSVTPVDVKEPSKLKEELNVVLDPRTTLAELLWNKDTYLKDILKQADQTHLNPFDRAYLVVKSDQFQAIYEHLHLHDETLVNKALVDKALFDFVGGFDHPKEVAELLFLAGKHDKDERVKMYAAVLQDFQFQCWKVRKKSPESVALEVFGVNDVSPQQLEENPVLKGILDSYSKYMAKGMAPELPK</sequence>
<accession>A0AAV1V168</accession>
<name>A0AAV1V168_9STRA</name>
<proteinExistence type="predicted"/>
<feature type="signal peptide" evidence="1">
    <location>
        <begin position="1"/>
        <end position="23"/>
    </location>
</feature>
<keyword evidence="1" id="KW-0732">Signal</keyword>
<feature type="chain" id="PRO_5043673747" evidence="1">
    <location>
        <begin position="24"/>
        <end position="283"/>
    </location>
</feature>
<comment type="caution">
    <text evidence="2">The sequence shown here is derived from an EMBL/GenBank/DDBJ whole genome shotgun (WGS) entry which is preliminary data.</text>
</comment>